<reference evidence="2 3" key="1">
    <citation type="submission" date="2019-08" db="EMBL/GenBank/DDBJ databases">
        <title>Whole genome of Aphis craccivora.</title>
        <authorList>
            <person name="Voronova N.V."/>
            <person name="Shulinski R.S."/>
            <person name="Bandarenka Y.V."/>
            <person name="Zhorov D.G."/>
            <person name="Warner D."/>
        </authorList>
    </citation>
    <scope>NUCLEOTIDE SEQUENCE [LARGE SCALE GENOMIC DNA]</scope>
    <source>
        <strain evidence="2">180601</strain>
        <tissue evidence="2">Whole Body</tissue>
    </source>
</reference>
<evidence type="ECO:0000313" key="2">
    <source>
        <dbReference type="EMBL" id="KAF0762400.1"/>
    </source>
</evidence>
<keyword evidence="1" id="KW-0812">Transmembrane</keyword>
<keyword evidence="1" id="KW-1133">Transmembrane helix</keyword>
<feature type="transmembrane region" description="Helical" evidence="1">
    <location>
        <begin position="77"/>
        <end position="97"/>
    </location>
</feature>
<dbReference type="Proteomes" id="UP000478052">
    <property type="component" value="Unassembled WGS sequence"/>
</dbReference>
<protein>
    <submittedName>
        <fullName evidence="2">Uncharacterized protein</fullName>
    </submittedName>
</protein>
<sequence>MTYLDAQFNFINNDNIVFVSWVCIKNIEYNCKNMSLIINVSDEKTCMLPSFGLIIGIFITHSNEPYFILKNYTTLHILMNISMHIMFYLTLLMNYLVG</sequence>
<keyword evidence="3" id="KW-1185">Reference proteome</keyword>
<organism evidence="2 3">
    <name type="scientific">Aphis craccivora</name>
    <name type="common">Cowpea aphid</name>
    <dbReference type="NCBI Taxonomy" id="307492"/>
    <lineage>
        <taxon>Eukaryota</taxon>
        <taxon>Metazoa</taxon>
        <taxon>Ecdysozoa</taxon>
        <taxon>Arthropoda</taxon>
        <taxon>Hexapoda</taxon>
        <taxon>Insecta</taxon>
        <taxon>Pterygota</taxon>
        <taxon>Neoptera</taxon>
        <taxon>Paraneoptera</taxon>
        <taxon>Hemiptera</taxon>
        <taxon>Sternorrhyncha</taxon>
        <taxon>Aphidomorpha</taxon>
        <taxon>Aphidoidea</taxon>
        <taxon>Aphididae</taxon>
        <taxon>Aphidini</taxon>
        <taxon>Aphis</taxon>
        <taxon>Aphis</taxon>
    </lineage>
</organism>
<feature type="non-terminal residue" evidence="2">
    <location>
        <position position="98"/>
    </location>
</feature>
<proteinExistence type="predicted"/>
<accession>A0A6G0YWT8</accession>
<dbReference type="AlphaFoldDB" id="A0A6G0YWT8"/>
<comment type="caution">
    <text evidence="2">The sequence shown here is derived from an EMBL/GenBank/DDBJ whole genome shotgun (WGS) entry which is preliminary data.</text>
</comment>
<keyword evidence="1" id="KW-0472">Membrane</keyword>
<evidence type="ECO:0000256" key="1">
    <source>
        <dbReference type="SAM" id="Phobius"/>
    </source>
</evidence>
<dbReference type="EMBL" id="VUJU01002154">
    <property type="protein sequence ID" value="KAF0762400.1"/>
    <property type="molecule type" value="Genomic_DNA"/>
</dbReference>
<gene>
    <name evidence="2" type="ORF">FWK35_00006515</name>
</gene>
<name>A0A6G0YWT8_APHCR</name>
<evidence type="ECO:0000313" key="3">
    <source>
        <dbReference type="Proteomes" id="UP000478052"/>
    </source>
</evidence>